<evidence type="ECO:0000256" key="7">
    <source>
        <dbReference type="ARBA" id="ARBA00023125"/>
    </source>
</evidence>
<feature type="domain" description="C2H2-type" evidence="12">
    <location>
        <begin position="393"/>
        <end position="415"/>
    </location>
</feature>
<dbReference type="SUPFAM" id="SSF57667">
    <property type="entry name" value="beta-beta-alpha zinc fingers"/>
    <property type="match status" value="5"/>
</dbReference>
<feature type="domain" description="C2H2-type" evidence="12">
    <location>
        <begin position="131"/>
        <end position="158"/>
    </location>
</feature>
<keyword evidence="6" id="KW-0862">Zinc</keyword>
<feature type="domain" description="C2H2-type" evidence="12">
    <location>
        <begin position="252"/>
        <end position="275"/>
    </location>
</feature>
<evidence type="ECO:0000313" key="14">
    <source>
        <dbReference type="Proteomes" id="UP001372834"/>
    </source>
</evidence>
<dbReference type="Pfam" id="PF00096">
    <property type="entry name" value="zf-C2H2"/>
    <property type="match status" value="5"/>
</dbReference>
<comment type="subcellular location">
    <subcellularLocation>
        <location evidence="1">Nucleus</location>
    </subcellularLocation>
</comment>
<dbReference type="Proteomes" id="UP001372834">
    <property type="component" value="Unassembled WGS sequence"/>
</dbReference>
<evidence type="ECO:0000256" key="11">
    <source>
        <dbReference type="SAM" id="MobiDB-lite"/>
    </source>
</evidence>
<dbReference type="Gene3D" id="3.30.160.60">
    <property type="entry name" value="Classic Zinc Finger"/>
    <property type="match status" value="7"/>
</dbReference>
<dbReference type="SMART" id="SM00355">
    <property type="entry name" value="ZnF_C2H2"/>
    <property type="match status" value="9"/>
</dbReference>
<feature type="domain" description="C2H2-type" evidence="12">
    <location>
        <begin position="365"/>
        <end position="392"/>
    </location>
</feature>
<comment type="caution">
    <text evidence="13">The sequence shown here is derived from an EMBL/GenBank/DDBJ whole genome shotgun (WGS) entry which is preliminary data.</text>
</comment>
<reference evidence="13 14" key="1">
    <citation type="submission" date="2023-10" db="EMBL/GenBank/DDBJ databases">
        <title>Genomes of two closely related lineages of the louse Polyplax serrata with different host specificities.</title>
        <authorList>
            <person name="Martinu J."/>
            <person name="Tarabai H."/>
            <person name="Stefka J."/>
            <person name="Hypsa V."/>
        </authorList>
    </citation>
    <scope>NUCLEOTIDE SEQUENCE [LARGE SCALE GENOMIC DNA]</scope>
    <source>
        <strain evidence="13">HR10_N</strain>
    </source>
</reference>
<keyword evidence="4" id="KW-0677">Repeat</keyword>
<protein>
    <recommendedName>
        <fullName evidence="12">C2H2-type domain-containing protein</fullName>
    </recommendedName>
</protein>
<feature type="domain" description="C2H2-type" evidence="12">
    <location>
        <begin position="281"/>
        <end position="308"/>
    </location>
</feature>
<dbReference type="InterPro" id="IPR013087">
    <property type="entry name" value="Znf_C2H2_type"/>
</dbReference>
<evidence type="ECO:0000256" key="10">
    <source>
        <dbReference type="PROSITE-ProRule" id="PRU00042"/>
    </source>
</evidence>
<name>A0AAN8PMY9_POLSC</name>
<evidence type="ECO:0000256" key="8">
    <source>
        <dbReference type="ARBA" id="ARBA00023163"/>
    </source>
</evidence>
<comment type="similarity">
    <text evidence="2">Belongs to the krueppel C2H2-type zinc-finger protein family.</text>
</comment>
<feature type="domain" description="C2H2-type" evidence="12">
    <location>
        <begin position="309"/>
        <end position="336"/>
    </location>
</feature>
<evidence type="ECO:0000256" key="2">
    <source>
        <dbReference type="ARBA" id="ARBA00006991"/>
    </source>
</evidence>
<evidence type="ECO:0000256" key="3">
    <source>
        <dbReference type="ARBA" id="ARBA00022723"/>
    </source>
</evidence>
<dbReference type="PROSITE" id="PS50157">
    <property type="entry name" value="ZINC_FINGER_C2H2_2"/>
    <property type="match status" value="7"/>
</dbReference>
<keyword evidence="7" id="KW-0238">DNA-binding</keyword>
<dbReference type="PROSITE" id="PS00028">
    <property type="entry name" value="ZINC_FINGER_C2H2_1"/>
    <property type="match status" value="6"/>
</dbReference>
<dbReference type="GO" id="GO:0003677">
    <property type="term" value="F:DNA binding"/>
    <property type="evidence" value="ECO:0007669"/>
    <property type="project" value="UniProtKB-KW"/>
</dbReference>
<proteinExistence type="inferred from homology"/>
<keyword evidence="9" id="KW-0539">Nucleus</keyword>
<dbReference type="AlphaFoldDB" id="A0AAN8PMY9"/>
<dbReference type="GO" id="GO:0005634">
    <property type="term" value="C:nucleus"/>
    <property type="evidence" value="ECO:0007669"/>
    <property type="project" value="UniProtKB-SubCell"/>
</dbReference>
<evidence type="ECO:0000256" key="5">
    <source>
        <dbReference type="ARBA" id="ARBA00022771"/>
    </source>
</evidence>
<dbReference type="GO" id="GO:0000981">
    <property type="term" value="F:DNA-binding transcription factor activity, RNA polymerase II-specific"/>
    <property type="evidence" value="ECO:0007669"/>
    <property type="project" value="TreeGrafter"/>
</dbReference>
<dbReference type="EMBL" id="JAWJWE010000003">
    <property type="protein sequence ID" value="KAK6639471.1"/>
    <property type="molecule type" value="Genomic_DNA"/>
</dbReference>
<dbReference type="PANTHER" id="PTHR24394">
    <property type="entry name" value="ZINC FINGER PROTEIN"/>
    <property type="match status" value="1"/>
</dbReference>
<keyword evidence="5 10" id="KW-0863">Zinc-finger</keyword>
<dbReference type="FunFam" id="3.30.160.60:FF:000110">
    <property type="entry name" value="Zinc finger protein-like"/>
    <property type="match status" value="1"/>
</dbReference>
<feature type="domain" description="C2H2-type" evidence="12">
    <location>
        <begin position="337"/>
        <end position="364"/>
    </location>
</feature>
<evidence type="ECO:0000256" key="9">
    <source>
        <dbReference type="ARBA" id="ARBA00023242"/>
    </source>
</evidence>
<dbReference type="InterPro" id="IPR036236">
    <property type="entry name" value="Znf_C2H2_sf"/>
</dbReference>
<keyword evidence="8" id="KW-0804">Transcription</keyword>
<evidence type="ECO:0000259" key="12">
    <source>
        <dbReference type="PROSITE" id="PS50157"/>
    </source>
</evidence>
<keyword evidence="3" id="KW-0479">Metal-binding</keyword>
<evidence type="ECO:0000313" key="13">
    <source>
        <dbReference type="EMBL" id="KAK6639471.1"/>
    </source>
</evidence>
<gene>
    <name evidence="13" type="ORF">RUM43_007744</name>
</gene>
<dbReference type="FunFam" id="3.30.160.60:FF:000100">
    <property type="entry name" value="Zinc finger 45-like"/>
    <property type="match status" value="1"/>
</dbReference>
<evidence type="ECO:0000256" key="1">
    <source>
        <dbReference type="ARBA" id="ARBA00004123"/>
    </source>
</evidence>
<dbReference type="PANTHER" id="PTHR24394:SF29">
    <property type="entry name" value="MYONEURIN"/>
    <property type="match status" value="1"/>
</dbReference>
<dbReference type="FunFam" id="3.30.160.60:FF:000188">
    <property type="entry name" value="Zinc finger protein 787"/>
    <property type="match status" value="1"/>
</dbReference>
<organism evidence="13 14">
    <name type="scientific">Polyplax serrata</name>
    <name type="common">Common mouse louse</name>
    <dbReference type="NCBI Taxonomy" id="468196"/>
    <lineage>
        <taxon>Eukaryota</taxon>
        <taxon>Metazoa</taxon>
        <taxon>Ecdysozoa</taxon>
        <taxon>Arthropoda</taxon>
        <taxon>Hexapoda</taxon>
        <taxon>Insecta</taxon>
        <taxon>Pterygota</taxon>
        <taxon>Neoptera</taxon>
        <taxon>Paraneoptera</taxon>
        <taxon>Psocodea</taxon>
        <taxon>Troctomorpha</taxon>
        <taxon>Phthiraptera</taxon>
        <taxon>Anoplura</taxon>
        <taxon>Polyplacidae</taxon>
        <taxon>Polyplax</taxon>
    </lineage>
</organism>
<evidence type="ECO:0000256" key="6">
    <source>
        <dbReference type="ARBA" id="ARBA00022833"/>
    </source>
</evidence>
<dbReference type="GO" id="GO:0008270">
    <property type="term" value="F:zinc ion binding"/>
    <property type="evidence" value="ECO:0007669"/>
    <property type="project" value="UniProtKB-KW"/>
</dbReference>
<accession>A0AAN8PMY9</accession>
<feature type="region of interest" description="Disordered" evidence="11">
    <location>
        <begin position="154"/>
        <end position="215"/>
    </location>
</feature>
<sequence>MEFLSDLVYKKDIESIIHEENLLGRIKITSRSGTQLFDSTPDVGCPLCHKVFKKNSMDEHMTAEQSVAPKNKFKCLFCDRIFANKCLLRRHMQSVQECLYSLTYVKFAGKVSYQPKGLRMHTQSHSDEYPFTCDICSKKFRRKQHYETHMLEHTRKNEPVTKNPAKSRKKREKVKGIGEDQEEGKSAINEGAEEAAGEEAFNTNQEAGKKKIRKEKKKVKNDELDMLENLTNLNENDLIDILSGNEKPSEALICHVCAKEFKKVHLLHAHIRRVHERIVVAKCEICGRDFRDMSNYSSHMKIHSEVKSYICQHCGKCFAQLQGLKIHQRTHTLNFPHLCMVCGRRYRTRQHLDQHASAHSDERPFECNVCGKFFKTRLHLKAHSWIHSDKFRYYCDYCQKGFNNSSHLKLHVKNHHINVSLIEARVPSNLPEPEVIEFYLKNEDF</sequence>
<evidence type="ECO:0000256" key="4">
    <source>
        <dbReference type="ARBA" id="ARBA00022737"/>
    </source>
</evidence>
<dbReference type="Pfam" id="PF13894">
    <property type="entry name" value="zf-C2H2_4"/>
    <property type="match status" value="1"/>
</dbReference>